<keyword evidence="1" id="KW-1133">Transmembrane helix</keyword>
<comment type="caution">
    <text evidence="2">The sequence shown here is derived from an EMBL/GenBank/DDBJ whole genome shotgun (WGS) entry which is preliminary data.</text>
</comment>
<evidence type="ECO:0000313" key="2">
    <source>
        <dbReference type="EMBL" id="OGH69552.1"/>
    </source>
</evidence>
<dbReference type="AlphaFoldDB" id="A0A1F6MD17"/>
<dbReference type="EMBL" id="MFQE01000077">
    <property type="protein sequence ID" value="OGH69552.1"/>
    <property type="molecule type" value="Genomic_DNA"/>
</dbReference>
<sequence length="114" mass="12907">MIILFQSLFIIFALVAVGSVIRRSKDDMLGPKAMIFWILFWLAAIVVVLWPESASKIAEFFGIGRGADLVVYASLAIVFYLLFKLNVKLDSLNRDITKVVRKNALEKSKQERAE</sequence>
<feature type="transmembrane region" description="Helical" evidence="1">
    <location>
        <begin position="63"/>
        <end position="83"/>
    </location>
</feature>
<dbReference type="STRING" id="1798683.A3C90_00355"/>
<dbReference type="InterPro" id="IPR019277">
    <property type="entry name" value="DUF2304"/>
</dbReference>
<reference evidence="2 3" key="1">
    <citation type="journal article" date="2016" name="Nat. Commun.">
        <title>Thousands of microbial genomes shed light on interconnected biogeochemical processes in an aquifer system.</title>
        <authorList>
            <person name="Anantharaman K."/>
            <person name="Brown C.T."/>
            <person name="Hug L.A."/>
            <person name="Sharon I."/>
            <person name="Castelle C.J."/>
            <person name="Probst A.J."/>
            <person name="Thomas B.C."/>
            <person name="Singh A."/>
            <person name="Wilkins M.J."/>
            <person name="Karaoz U."/>
            <person name="Brodie E.L."/>
            <person name="Williams K.H."/>
            <person name="Hubbard S.S."/>
            <person name="Banfield J.F."/>
        </authorList>
    </citation>
    <scope>NUCLEOTIDE SEQUENCE [LARGE SCALE GENOMIC DNA]</scope>
</reference>
<dbReference type="Proteomes" id="UP000177457">
    <property type="component" value="Unassembled WGS sequence"/>
</dbReference>
<evidence type="ECO:0000313" key="3">
    <source>
        <dbReference type="Proteomes" id="UP000177457"/>
    </source>
</evidence>
<keyword evidence="1" id="KW-0472">Membrane</keyword>
<gene>
    <name evidence="2" type="ORF">A3C90_00355</name>
</gene>
<evidence type="ECO:0000256" key="1">
    <source>
        <dbReference type="SAM" id="Phobius"/>
    </source>
</evidence>
<keyword evidence="1" id="KW-0812">Transmembrane</keyword>
<protein>
    <recommendedName>
        <fullName evidence="4">DUF2304 domain-containing protein</fullName>
    </recommendedName>
</protein>
<proteinExistence type="predicted"/>
<name>A0A1F6MD17_9BACT</name>
<dbReference type="Pfam" id="PF10066">
    <property type="entry name" value="DUF2304"/>
    <property type="match status" value="1"/>
</dbReference>
<organism evidence="2 3">
    <name type="scientific">Candidatus Magasanikbacteria bacterium RIFCSPHIGHO2_02_FULL_51_14</name>
    <dbReference type="NCBI Taxonomy" id="1798683"/>
    <lineage>
        <taxon>Bacteria</taxon>
        <taxon>Candidatus Magasanikiibacteriota</taxon>
    </lineage>
</organism>
<feature type="transmembrane region" description="Helical" evidence="1">
    <location>
        <begin position="34"/>
        <end position="51"/>
    </location>
</feature>
<accession>A0A1F6MD17</accession>
<evidence type="ECO:0008006" key="4">
    <source>
        <dbReference type="Google" id="ProtNLM"/>
    </source>
</evidence>